<dbReference type="PANTHER" id="PTHR10513:SF35">
    <property type="entry name" value="DEOXYADENOSINE KINASE"/>
    <property type="match status" value="1"/>
</dbReference>
<dbReference type="Pfam" id="PF01712">
    <property type="entry name" value="dNK"/>
    <property type="match status" value="1"/>
</dbReference>
<dbReference type="PANTHER" id="PTHR10513">
    <property type="entry name" value="DEOXYNUCLEOSIDE KINASE"/>
    <property type="match status" value="1"/>
</dbReference>
<dbReference type="GO" id="GO:0019136">
    <property type="term" value="F:deoxynucleoside kinase activity"/>
    <property type="evidence" value="ECO:0007669"/>
    <property type="project" value="InterPro"/>
</dbReference>
<dbReference type="OrthoDB" id="9776634at2"/>
<dbReference type="KEGG" id="kol:Kole_0304"/>
<feature type="binding site" evidence="2">
    <location>
        <position position="81"/>
    </location>
    <ligand>
        <name>substrate</name>
    </ligand>
</feature>
<dbReference type="InterPro" id="IPR031314">
    <property type="entry name" value="DNK_dom"/>
</dbReference>
<gene>
    <name evidence="5" type="ordered locus">Kole_0304</name>
</gene>
<dbReference type="AlphaFoldDB" id="C5CD85"/>
<dbReference type="Gene3D" id="3.40.50.300">
    <property type="entry name" value="P-loop containing nucleotide triphosphate hydrolases"/>
    <property type="match status" value="1"/>
</dbReference>
<evidence type="ECO:0000313" key="6">
    <source>
        <dbReference type="Proteomes" id="UP000002382"/>
    </source>
</evidence>
<dbReference type="STRING" id="521045.Kole_0304"/>
<keyword evidence="3" id="KW-0547">Nucleotide-binding</keyword>
<keyword evidence="6" id="KW-1185">Reference proteome</keyword>
<feature type="binding site" evidence="2">
    <location>
        <position position="147"/>
    </location>
    <ligand>
        <name>substrate</name>
    </ligand>
</feature>
<dbReference type="InterPro" id="IPR050566">
    <property type="entry name" value="Deoxyribonucleoside_kinase"/>
</dbReference>
<keyword evidence="5" id="KW-0808">Transferase</keyword>
<feature type="active site" description="Proton acceptor" evidence="1">
    <location>
        <position position="80"/>
    </location>
</feature>
<dbReference type="InterPro" id="IPR027417">
    <property type="entry name" value="P-loop_NTPase"/>
</dbReference>
<dbReference type="Proteomes" id="UP000002382">
    <property type="component" value="Chromosome"/>
</dbReference>
<keyword evidence="5" id="KW-0418">Kinase</keyword>
<evidence type="ECO:0000256" key="2">
    <source>
        <dbReference type="PIRSR" id="PIRSR000705-2"/>
    </source>
</evidence>
<name>C5CD85_KOSOT</name>
<evidence type="ECO:0000313" key="5">
    <source>
        <dbReference type="EMBL" id="ACR79029.1"/>
    </source>
</evidence>
<dbReference type="HOGENOM" id="CLU_030466_2_1_0"/>
<sequence>MGKMIVFAGNVGSGKTTIARALADALGFEIHFESVSDNPFLEDFYHNQRKWAYHLQTFFLIHRFTALKEAMEKGSNIVFDRSIYEDAEIFARNLYETGKMEKREFETYLDMFYSMIKYIPHPDLLVFIDADIDTILARIRKRGRNMELEVPIAYWQQLANLYDSWISRYDYSPVYRIDAKFVDIERYPDHLDKIVSDVKRILKI</sequence>
<dbReference type="PIRSF" id="PIRSF000705">
    <property type="entry name" value="DNK"/>
    <property type="match status" value="1"/>
</dbReference>
<dbReference type="CDD" id="cd01673">
    <property type="entry name" value="dNK"/>
    <property type="match status" value="1"/>
</dbReference>
<evidence type="ECO:0000256" key="1">
    <source>
        <dbReference type="PIRSR" id="PIRSR000705-1"/>
    </source>
</evidence>
<feature type="binding site" evidence="3">
    <location>
        <begin position="138"/>
        <end position="142"/>
    </location>
    <ligand>
        <name>ATP</name>
        <dbReference type="ChEBI" id="CHEBI:30616"/>
    </ligand>
</feature>
<evidence type="ECO:0000259" key="4">
    <source>
        <dbReference type="Pfam" id="PF01712"/>
    </source>
</evidence>
<protein>
    <submittedName>
        <fullName evidence="5">Deoxynucleoside kinase</fullName>
    </submittedName>
</protein>
<organism evidence="5 6">
    <name type="scientific">Kosmotoga olearia (strain ATCC BAA-1733 / DSM 21960 / TBF 19.5.1)</name>
    <dbReference type="NCBI Taxonomy" id="521045"/>
    <lineage>
        <taxon>Bacteria</taxon>
        <taxon>Thermotogati</taxon>
        <taxon>Thermotogota</taxon>
        <taxon>Thermotogae</taxon>
        <taxon>Kosmotogales</taxon>
        <taxon>Kosmotogaceae</taxon>
        <taxon>Kosmotoga</taxon>
    </lineage>
</organism>
<dbReference type="InterPro" id="IPR002624">
    <property type="entry name" value="DCK/DGK"/>
</dbReference>
<feature type="binding site" evidence="3">
    <location>
        <begin position="9"/>
        <end position="17"/>
    </location>
    <ligand>
        <name>ATP</name>
        <dbReference type="ChEBI" id="CHEBI:30616"/>
    </ligand>
</feature>
<feature type="domain" description="Deoxynucleoside kinase" evidence="4">
    <location>
        <begin position="5"/>
        <end position="202"/>
    </location>
</feature>
<feature type="binding site" evidence="2">
    <location>
        <position position="45"/>
    </location>
    <ligand>
        <name>substrate</name>
    </ligand>
</feature>
<feature type="binding site" evidence="2">
    <location>
        <position position="86"/>
    </location>
    <ligand>
        <name>substrate</name>
    </ligand>
</feature>
<dbReference type="eggNOG" id="COG1428">
    <property type="taxonomic scope" value="Bacteria"/>
</dbReference>
<dbReference type="EMBL" id="CP001634">
    <property type="protein sequence ID" value="ACR79029.1"/>
    <property type="molecule type" value="Genomic_DNA"/>
</dbReference>
<dbReference type="GO" id="GO:0005737">
    <property type="term" value="C:cytoplasm"/>
    <property type="evidence" value="ECO:0007669"/>
    <property type="project" value="TreeGrafter"/>
</dbReference>
<reference evidence="5 6" key="1">
    <citation type="submission" date="2009-06" db="EMBL/GenBank/DDBJ databases">
        <title>Complete sequence of Thermotogales bacterium TBF 19.5.1.</title>
        <authorList>
            <consortium name="US DOE Joint Genome Institute"/>
            <person name="Lucas S."/>
            <person name="Copeland A."/>
            <person name="Lapidus A."/>
            <person name="Glavina del Rio T."/>
            <person name="Tice H."/>
            <person name="Bruce D."/>
            <person name="Goodwin L."/>
            <person name="Pitluck S."/>
            <person name="Chertkov O."/>
            <person name="Brettin T."/>
            <person name="Detter J.C."/>
            <person name="Han C."/>
            <person name="Schmutz J."/>
            <person name="Larimer F."/>
            <person name="Land M."/>
            <person name="Hauser L."/>
            <person name="Kyrpides N."/>
            <person name="Ovchinnikova G."/>
            <person name="Noll K."/>
        </authorList>
    </citation>
    <scope>NUCLEOTIDE SEQUENCE [LARGE SCALE GENOMIC DNA]</scope>
    <source>
        <strain evidence="6">ATCC BAA-1733 / DSM 21960 / TBF 19.5.1</strain>
    </source>
</reference>
<keyword evidence="3" id="KW-0067">ATP-binding</keyword>
<dbReference type="SUPFAM" id="SSF52540">
    <property type="entry name" value="P-loop containing nucleoside triphosphate hydrolases"/>
    <property type="match status" value="1"/>
</dbReference>
<evidence type="ECO:0000256" key="3">
    <source>
        <dbReference type="PIRSR" id="PIRSR000705-3"/>
    </source>
</evidence>
<feature type="binding site" evidence="2">
    <location>
        <position position="33"/>
    </location>
    <ligand>
        <name>substrate</name>
    </ligand>
</feature>
<proteinExistence type="predicted"/>
<accession>C5CD85</accession>
<dbReference type="GO" id="GO:0005524">
    <property type="term" value="F:ATP binding"/>
    <property type="evidence" value="ECO:0007669"/>
    <property type="project" value="UniProtKB-KW"/>
</dbReference>
<dbReference type="RefSeq" id="WP_012744816.1">
    <property type="nucleotide sequence ID" value="NC_012785.1"/>
</dbReference>
<reference evidence="5 6" key="2">
    <citation type="journal article" date="2011" name="J. Bacteriol.">
        <title>Genome Sequence of Kosmotoga olearia Strain TBF 19.5.1, a Thermophilic Bacterium with a Wide Growth Temperature Range, Isolated from the Troll B Oil Platform in the North Sea.</title>
        <authorList>
            <person name="Swithers K.S."/>
            <person name="Dipippo J.L."/>
            <person name="Bruce D.C."/>
            <person name="Detter C."/>
            <person name="Tapia R."/>
            <person name="Han S."/>
            <person name="Goodwin L.A."/>
            <person name="Han J."/>
            <person name="Woyke T."/>
            <person name="Pitluck S."/>
            <person name="Pennacchio L."/>
            <person name="Nolan M."/>
            <person name="Mikhailova N."/>
            <person name="Land M.L."/>
            <person name="Nesbo C.L."/>
            <person name="Gogarten J.P."/>
            <person name="Noll K.M."/>
        </authorList>
    </citation>
    <scope>NUCLEOTIDE SEQUENCE [LARGE SCALE GENOMIC DNA]</scope>
    <source>
        <strain evidence="6">ATCC BAA-1733 / DSM 21960 / TBF 19.5.1</strain>
    </source>
</reference>
<feature type="binding site" evidence="2">
    <location>
        <position position="56"/>
    </location>
    <ligand>
        <name>substrate</name>
    </ligand>
</feature>